<dbReference type="GO" id="GO:0061630">
    <property type="term" value="F:ubiquitin protein ligase activity"/>
    <property type="evidence" value="ECO:0007669"/>
    <property type="project" value="UniProtKB-EC"/>
</dbReference>
<dbReference type="Pfam" id="PF18346">
    <property type="entry name" value="SH3_15"/>
    <property type="match status" value="1"/>
</dbReference>
<dbReference type="InterPro" id="IPR010606">
    <property type="entry name" value="Mib_Herc2"/>
</dbReference>
<feature type="domain" description="ZZ-type" evidence="17">
    <location>
        <begin position="72"/>
        <end position="124"/>
    </location>
</feature>
<dbReference type="FunFam" id="2.30.30.40:FF:000078">
    <property type="entry name" value="Putative e3 ubiquitin-protein ligase mib2"/>
    <property type="match status" value="1"/>
</dbReference>
<dbReference type="PROSITE" id="PS50089">
    <property type="entry name" value="ZF_RING_2"/>
    <property type="match status" value="1"/>
</dbReference>
<comment type="caution">
    <text evidence="19">The sequence shown here is derived from an EMBL/GenBank/DDBJ whole genome shotgun (WGS) entry which is preliminary data.</text>
</comment>
<dbReference type="Pfam" id="PF00569">
    <property type="entry name" value="ZZ"/>
    <property type="match status" value="1"/>
</dbReference>
<comment type="subcellular location">
    <subcellularLocation>
        <location evidence="2">Cytoplasm</location>
    </subcellularLocation>
</comment>
<feature type="repeat" description="ANK" evidence="14">
    <location>
        <begin position="674"/>
        <end position="703"/>
    </location>
</feature>
<reference evidence="19 20" key="1">
    <citation type="submission" date="2024-01" db="EMBL/GenBank/DDBJ databases">
        <title>The genome of the rayed Mediterranean limpet Patella caerulea (Linnaeus, 1758).</title>
        <authorList>
            <person name="Anh-Thu Weber A."/>
            <person name="Halstead-Nussloch G."/>
        </authorList>
    </citation>
    <scope>NUCLEOTIDE SEQUENCE [LARGE SCALE GENOMIC DNA]</scope>
    <source>
        <strain evidence="19">AATW-2023a</strain>
        <tissue evidence="19">Whole specimen</tissue>
    </source>
</reference>
<dbReference type="Gene3D" id="1.25.40.20">
    <property type="entry name" value="Ankyrin repeat-containing domain"/>
    <property type="match status" value="3"/>
</dbReference>
<evidence type="ECO:0000256" key="11">
    <source>
        <dbReference type="ARBA" id="ARBA00022833"/>
    </source>
</evidence>
<keyword evidence="7" id="KW-0479">Metal-binding</keyword>
<dbReference type="InterPro" id="IPR036770">
    <property type="entry name" value="Ankyrin_rpt-contain_sf"/>
</dbReference>
<feature type="repeat" description="ANK" evidence="14">
    <location>
        <begin position="635"/>
        <end position="659"/>
    </location>
</feature>
<dbReference type="SUPFAM" id="SSF57850">
    <property type="entry name" value="RING/U-box"/>
    <property type="match status" value="1"/>
</dbReference>
<keyword evidence="20" id="KW-1185">Reference proteome</keyword>
<dbReference type="Pfam" id="PF13920">
    <property type="entry name" value="zf-C3HC4_3"/>
    <property type="match status" value="1"/>
</dbReference>
<feature type="domain" description="RING-type" evidence="16">
    <location>
        <begin position="798"/>
        <end position="833"/>
    </location>
</feature>
<keyword evidence="10" id="KW-0833">Ubl conjugation pathway</keyword>
<keyword evidence="9 15" id="KW-0863">Zinc-finger</keyword>
<dbReference type="PRINTS" id="PR01415">
    <property type="entry name" value="ANKYRIN"/>
</dbReference>
<proteinExistence type="predicted"/>
<evidence type="ECO:0000256" key="1">
    <source>
        <dbReference type="ARBA" id="ARBA00000900"/>
    </source>
</evidence>
<dbReference type="EMBL" id="JAZGQO010000010">
    <property type="protein sequence ID" value="KAK6175249.1"/>
    <property type="molecule type" value="Genomic_DNA"/>
</dbReference>
<dbReference type="GO" id="GO:0007219">
    <property type="term" value="P:Notch signaling pathway"/>
    <property type="evidence" value="ECO:0007669"/>
    <property type="project" value="UniProtKB-KW"/>
</dbReference>
<evidence type="ECO:0000256" key="14">
    <source>
        <dbReference type="PROSITE-ProRule" id="PRU00023"/>
    </source>
</evidence>
<evidence type="ECO:0000256" key="9">
    <source>
        <dbReference type="ARBA" id="ARBA00022771"/>
    </source>
</evidence>
<evidence type="ECO:0000259" key="18">
    <source>
        <dbReference type="PROSITE" id="PS51416"/>
    </source>
</evidence>
<dbReference type="SMART" id="SM00248">
    <property type="entry name" value="ANK"/>
    <property type="match status" value="8"/>
</dbReference>
<comment type="pathway">
    <text evidence="3">Protein modification; protein ubiquitination.</text>
</comment>
<evidence type="ECO:0000256" key="7">
    <source>
        <dbReference type="ARBA" id="ARBA00022723"/>
    </source>
</evidence>
<accession>A0AAN8JIV4</accession>
<gene>
    <name evidence="19" type="ORF">SNE40_013753</name>
</gene>
<dbReference type="Proteomes" id="UP001347796">
    <property type="component" value="Unassembled WGS sequence"/>
</dbReference>
<evidence type="ECO:0000256" key="15">
    <source>
        <dbReference type="PROSITE-ProRule" id="PRU00228"/>
    </source>
</evidence>
<evidence type="ECO:0000256" key="13">
    <source>
        <dbReference type="ARBA" id="ARBA00023043"/>
    </source>
</evidence>
<dbReference type="InterPro" id="IPR043145">
    <property type="entry name" value="Znf_ZZ_sf"/>
</dbReference>
<evidence type="ECO:0000256" key="3">
    <source>
        <dbReference type="ARBA" id="ARBA00004906"/>
    </source>
</evidence>
<protein>
    <recommendedName>
        <fullName evidence="4">RING-type E3 ubiquitin transferase</fullName>
        <ecNumber evidence="4">2.3.2.27</ecNumber>
    </recommendedName>
</protein>
<dbReference type="EC" id="2.3.2.27" evidence="4"/>
<feature type="domain" description="MIB/HERC2" evidence="18">
    <location>
        <begin position="135"/>
        <end position="215"/>
    </location>
</feature>
<keyword evidence="12" id="KW-0914">Notch signaling pathway</keyword>
<keyword evidence="11" id="KW-0862">Zinc</keyword>
<dbReference type="PANTHER" id="PTHR24202:SF4">
    <property type="entry name" value="E3 UBIQUITIN-PROTEIN LIGASE MIB2-RELATED"/>
    <property type="match status" value="1"/>
</dbReference>
<keyword evidence="13 14" id="KW-0040">ANK repeat</keyword>
<dbReference type="Gene3D" id="3.30.60.90">
    <property type="match status" value="1"/>
</dbReference>
<organism evidence="19 20">
    <name type="scientific">Patella caerulea</name>
    <name type="common">Rayed Mediterranean limpet</name>
    <dbReference type="NCBI Taxonomy" id="87958"/>
    <lineage>
        <taxon>Eukaryota</taxon>
        <taxon>Metazoa</taxon>
        <taxon>Spiralia</taxon>
        <taxon>Lophotrochozoa</taxon>
        <taxon>Mollusca</taxon>
        <taxon>Gastropoda</taxon>
        <taxon>Patellogastropoda</taxon>
        <taxon>Patelloidea</taxon>
        <taxon>Patellidae</taxon>
        <taxon>Patella</taxon>
    </lineage>
</organism>
<dbReference type="PROSITE" id="PS51416">
    <property type="entry name" value="MIB_HERC2"/>
    <property type="match status" value="2"/>
</dbReference>
<evidence type="ECO:0000259" key="17">
    <source>
        <dbReference type="PROSITE" id="PS50135"/>
    </source>
</evidence>
<dbReference type="SMART" id="SM00291">
    <property type="entry name" value="ZnF_ZZ"/>
    <property type="match status" value="1"/>
</dbReference>
<dbReference type="Gene3D" id="2.30.30.40">
    <property type="entry name" value="SH3 Domains"/>
    <property type="match status" value="2"/>
</dbReference>
<evidence type="ECO:0000256" key="8">
    <source>
        <dbReference type="ARBA" id="ARBA00022737"/>
    </source>
</evidence>
<dbReference type="InterPro" id="IPR013083">
    <property type="entry name" value="Znf_RING/FYVE/PHD"/>
</dbReference>
<dbReference type="Gene3D" id="3.30.40.10">
    <property type="entry name" value="Zinc/RING finger domain, C3HC4 (zinc finger)"/>
    <property type="match status" value="1"/>
</dbReference>
<dbReference type="PANTHER" id="PTHR24202">
    <property type="entry name" value="E3 UBIQUITIN-PROTEIN LIGASE MIB2"/>
    <property type="match status" value="1"/>
</dbReference>
<feature type="repeat" description="ANK" evidence="14">
    <location>
        <begin position="534"/>
        <end position="566"/>
    </location>
</feature>
<dbReference type="PROSITE" id="PS50135">
    <property type="entry name" value="ZF_ZZ_2"/>
    <property type="match status" value="1"/>
</dbReference>
<evidence type="ECO:0000256" key="2">
    <source>
        <dbReference type="ARBA" id="ARBA00004496"/>
    </source>
</evidence>
<comment type="catalytic activity">
    <reaction evidence="1">
        <text>S-ubiquitinyl-[E2 ubiquitin-conjugating enzyme]-L-cysteine + [acceptor protein]-L-lysine = [E2 ubiquitin-conjugating enzyme]-L-cysteine + N(6)-ubiquitinyl-[acceptor protein]-L-lysine.</text>
        <dbReference type="EC" id="2.3.2.27"/>
    </reaction>
</comment>
<dbReference type="Pfam" id="PF12796">
    <property type="entry name" value="Ank_2"/>
    <property type="match status" value="2"/>
</dbReference>
<evidence type="ECO:0000256" key="4">
    <source>
        <dbReference type="ARBA" id="ARBA00012483"/>
    </source>
</evidence>
<dbReference type="Pfam" id="PF00023">
    <property type="entry name" value="Ank"/>
    <property type="match status" value="2"/>
</dbReference>
<evidence type="ECO:0000313" key="20">
    <source>
        <dbReference type="Proteomes" id="UP001347796"/>
    </source>
</evidence>
<dbReference type="InterPro" id="IPR040847">
    <property type="entry name" value="SH3_15"/>
</dbReference>
<feature type="repeat" description="ANK" evidence="14">
    <location>
        <begin position="468"/>
        <end position="500"/>
    </location>
</feature>
<evidence type="ECO:0000256" key="6">
    <source>
        <dbReference type="ARBA" id="ARBA00022679"/>
    </source>
</evidence>
<evidence type="ECO:0000256" key="10">
    <source>
        <dbReference type="ARBA" id="ARBA00022786"/>
    </source>
</evidence>
<dbReference type="SUPFAM" id="SSF159034">
    <property type="entry name" value="Mib/herc2 domain-like"/>
    <property type="match status" value="2"/>
</dbReference>
<keyword evidence="6" id="KW-0808">Transferase</keyword>
<dbReference type="GO" id="GO:0008270">
    <property type="term" value="F:zinc ion binding"/>
    <property type="evidence" value="ECO:0007669"/>
    <property type="project" value="UniProtKB-KW"/>
</dbReference>
<dbReference type="InterPro" id="IPR002110">
    <property type="entry name" value="Ankyrin_rpt"/>
</dbReference>
<name>A0AAN8JIV4_PATCE</name>
<dbReference type="GO" id="GO:0005737">
    <property type="term" value="C:cytoplasm"/>
    <property type="evidence" value="ECO:0007669"/>
    <property type="project" value="UniProtKB-SubCell"/>
</dbReference>
<evidence type="ECO:0000256" key="12">
    <source>
        <dbReference type="ARBA" id="ARBA00022976"/>
    </source>
</evidence>
<dbReference type="PROSITE" id="PS50088">
    <property type="entry name" value="ANK_REPEAT"/>
    <property type="match status" value="4"/>
</dbReference>
<keyword evidence="5" id="KW-0963">Cytoplasm</keyword>
<dbReference type="PROSITE" id="PS50297">
    <property type="entry name" value="ANK_REP_REGION"/>
    <property type="match status" value="4"/>
</dbReference>
<dbReference type="SUPFAM" id="SSF48403">
    <property type="entry name" value="Ankyrin repeat"/>
    <property type="match status" value="1"/>
</dbReference>
<dbReference type="InterPro" id="IPR037252">
    <property type="entry name" value="Mib_Herc2_sf"/>
</dbReference>
<dbReference type="AlphaFoldDB" id="A0AAN8JIV4"/>
<dbReference type="Pfam" id="PF06701">
    <property type="entry name" value="MIB_HERC2"/>
    <property type="match status" value="2"/>
</dbReference>
<keyword evidence="8" id="KW-0677">Repeat</keyword>
<feature type="domain" description="MIB/HERC2" evidence="18">
    <location>
        <begin position="1"/>
        <end position="66"/>
    </location>
</feature>
<evidence type="ECO:0000259" key="16">
    <source>
        <dbReference type="PROSITE" id="PS50089"/>
    </source>
</evidence>
<evidence type="ECO:0000313" key="19">
    <source>
        <dbReference type="EMBL" id="KAK6175249.1"/>
    </source>
</evidence>
<dbReference type="GO" id="GO:0016567">
    <property type="term" value="P:protein ubiquitination"/>
    <property type="evidence" value="ECO:0007669"/>
    <property type="project" value="InterPro"/>
</dbReference>
<dbReference type="InterPro" id="IPR000433">
    <property type="entry name" value="Znf_ZZ"/>
</dbReference>
<evidence type="ECO:0000256" key="5">
    <source>
        <dbReference type="ARBA" id="ARBA00022490"/>
    </source>
</evidence>
<dbReference type="InterPro" id="IPR001841">
    <property type="entry name" value="Znf_RING"/>
</dbReference>
<sequence length="857" mass="93729">MSLVGQRVVRGPHWSGGDVDGGEGHVGTVVSVGGFDTVEVLWDNGKHNSCRIGKDGKYDLRVLDNGTTGVRHTQFICNACSERGIFGMRWTCNDCKDCHLCPVCYVTDEHDIHHEFTRYVTPDDLGTLVPKRGTSVKHQSMGIFPGAIVKRGRDWKWGDQDGGDGKTGKVLSIENNDTGNSTRNRIRVKWSPDSVNVYRLGAEGGKIDLQFVEESRGVFYYRDHLPVCEKPKENASSKDEDSVLVTNTEVLKEGDRVCIMVSSEKIEELQKQNSSFATGMLGCAGKIGEVKGFVNGDALVEFGDFKFRFFPGLLKKVYSFNVGDIVRILSDEDKVRILQESRGGCYYNNMKQYLGKVGQITKIDSDGDAVVKFGRKVWVYNPACCIPAPGEVIDEQEEESDDSDTFDMPDLNNTLLKLMGGLFGQPLLGGSGSMLGILALYKVISENKTSEAISLIRSNPQWVNGNFKGITPLVLASHQGGTAIVEELLKQGADINKTDENGNTALVAAIVGKERSIAKLLISRGINVKVILKDKRTALFCAAVEDYGDIVTLIMQKGADANIQDNDGVTALHAAVHNGNDDAIRALCDCQNVDAGLVDKKGFNALHLAAFRDRPLAVEKILDKNKALVEVRKEDGFRALHIAAVNNHVNCARILIQKGRADVNCKSEDMVLLTPLHLACLRGYVETVELLVERGADVNIPDINGNTPLHVTLCGHDGVLDRGQELLGALLGLGSSSKTENRIKIAGLLMQNGASLEQRNKNGQTPIEICRDPVVKAVVSKQSTQVNQGLGTQLRLPCTRCFSKAADITLKPCDHTCVCDQCALQIKNCPLCNRTIDRRLRHRNRTQVSPGEDCKVQ</sequence>